<evidence type="ECO:0000313" key="2">
    <source>
        <dbReference type="EMBL" id="KAJ7690249.1"/>
    </source>
</evidence>
<feature type="region of interest" description="Disordered" evidence="1">
    <location>
        <begin position="1"/>
        <end position="21"/>
    </location>
</feature>
<evidence type="ECO:0000256" key="1">
    <source>
        <dbReference type="SAM" id="MobiDB-lite"/>
    </source>
</evidence>
<dbReference type="AlphaFoldDB" id="A0AAD7DF72"/>
<keyword evidence="3" id="KW-1185">Reference proteome</keyword>
<accession>A0AAD7DF72</accession>
<feature type="compositionally biased region" description="Low complexity" evidence="1">
    <location>
        <begin position="1"/>
        <end position="15"/>
    </location>
</feature>
<reference evidence="2" key="1">
    <citation type="submission" date="2023-03" db="EMBL/GenBank/DDBJ databases">
        <title>Massive genome expansion in bonnet fungi (Mycena s.s.) driven by repeated elements and novel gene families across ecological guilds.</title>
        <authorList>
            <consortium name="Lawrence Berkeley National Laboratory"/>
            <person name="Harder C.B."/>
            <person name="Miyauchi S."/>
            <person name="Viragh M."/>
            <person name="Kuo A."/>
            <person name="Thoen E."/>
            <person name="Andreopoulos B."/>
            <person name="Lu D."/>
            <person name="Skrede I."/>
            <person name="Drula E."/>
            <person name="Henrissat B."/>
            <person name="Morin E."/>
            <person name="Kohler A."/>
            <person name="Barry K."/>
            <person name="LaButti K."/>
            <person name="Morin E."/>
            <person name="Salamov A."/>
            <person name="Lipzen A."/>
            <person name="Mereny Z."/>
            <person name="Hegedus B."/>
            <person name="Baldrian P."/>
            <person name="Stursova M."/>
            <person name="Weitz H."/>
            <person name="Taylor A."/>
            <person name="Grigoriev I.V."/>
            <person name="Nagy L.G."/>
            <person name="Martin F."/>
            <person name="Kauserud H."/>
        </authorList>
    </citation>
    <scope>NUCLEOTIDE SEQUENCE</scope>
    <source>
        <strain evidence="2">CBHHK067</strain>
    </source>
</reference>
<organism evidence="2 3">
    <name type="scientific">Mycena rosella</name>
    <name type="common">Pink bonnet</name>
    <name type="synonym">Agaricus rosellus</name>
    <dbReference type="NCBI Taxonomy" id="1033263"/>
    <lineage>
        <taxon>Eukaryota</taxon>
        <taxon>Fungi</taxon>
        <taxon>Dikarya</taxon>
        <taxon>Basidiomycota</taxon>
        <taxon>Agaricomycotina</taxon>
        <taxon>Agaricomycetes</taxon>
        <taxon>Agaricomycetidae</taxon>
        <taxon>Agaricales</taxon>
        <taxon>Marasmiineae</taxon>
        <taxon>Mycenaceae</taxon>
        <taxon>Mycena</taxon>
    </lineage>
</organism>
<proteinExistence type="predicted"/>
<sequence length="121" mass="13048">MSASSPSTAPPTSSSQPGGKLLFRPLHPSASLSSDWLGTMILNARAISAAADTIPLPYVKGVFGTAVFLLEAVDKVQKNREDMKELCADTMDIITVVRDQISSHRDTAAIQFKAQCEELER</sequence>
<name>A0AAD7DF72_MYCRO</name>
<dbReference type="EMBL" id="JARKIE010000066">
    <property type="protein sequence ID" value="KAJ7690249.1"/>
    <property type="molecule type" value="Genomic_DNA"/>
</dbReference>
<comment type="caution">
    <text evidence="2">The sequence shown here is derived from an EMBL/GenBank/DDBJ whole genome shotgun (WGS) entry which is preliminary data.</text>
</comment>
<dbReference type="Proteomes" id="UP001221757">
    <property type="component" value="Unassembled WGS sequence"/>
</dbReference>
<protein>
    <submittedName>
        <fullName evidence="2">Uncharacterized protein</fullName>
    </submittedName>
</protein>
<gene>
    <name evidence="2" type="ORF">B0H17DRAFT_1201815</name>
</gene>
<evidence type="ECO:0000313" key="3">
    <source>
        <dbReference type="Proteomes" id="UP001221757"/>
    </source>
</evidence>